<keyword evidence="1" id="KW-0560">Oxidoreductase</keyword>
<dbReference type="Pfam" id="PF03171">
    <property type="entry name" value="2OG-FeII_Oxy"/>
    <property type="match status" value="1"/>
</dbReference>
<accession>A0A0G4FMD2</accession>
<reference evidence="3 4" key="1">
    <citation type="submission" date="2014-11" db="EMBL/GenBank/DDBJ databases">
        <authorList>
            <person name="Zhu J."/>
            <person name="Qi W."/>
            <person name="Song R."/>
        </authorList>
    </citation>
    <scope>NUCLEOTIDE SEQUENCE [LARGE SCALE GENOMIC DNA]</scope>
</reference>
<keyword evidence="1" id="KW-0479">Metal-binding</keyword>
<dbReference type="InterPro" id="IPR026992">
    <property type="entry name" value="DIOX_N"/>
</dbReference>
<feature type="domain" description="Fe2OG dioxygenase" evidence="2">
    <location>
        <begin position="186"/>
        <end position="300"/>
    </location>
</feature>
<dbReference type="GO" id="GO:0016491">
    <property type="term" value="F:oxidoreductase activity"/>
    <property type="evidence" value="ECO:0007669"/>
    <property type="project" value="UniProtKB-KW"/>
</dbReference>
<keyword evidence="4" id="KW-1185">Reference proteome</keyword>
<dbReference type="Gene3D" id="2.60.120.330">
    <property type="entry name" value="B-lactam Antibiotic, Isopenicillin N Synthase, Chain"/>
    <property type="match status" value="1"/>
</dbReference>
<evidence type="ECO:0000259" key="2">
    <source>
        <dbReference type="PROSITE" id="PS51471"/>
    </source>
</evidence>
<dbReference type="PANTHER" id="PTHR47990">
    <property type="entry name" value="2-OXOGLUTARATE (2OG) AND FE(II)-DEPENDENT OXYGENASE SUPERFAMILY PROTEIN-RELATED"/>
    <property type="match status" value="1"/>
</dbReference>
<dbReference type="InParanoid" id="A0A0G4FMD2"/>
<keyword evidence="1" id="KW-0408">Iron</keyword>
<evidence type="ECO:0000313" key="3">
    <source>
        <dbReference type="EMBL" id="CEM15005.1"/>
    </source>
</evidence>
<dbReference type="InterPro" id="IPR005123">
    <property type="entry name" value="Oxoglu/Fe-dep_dioxygenase_dom"/>
</dbReference>
<name>A0A0G4FMD2_VITBC</name>
<gene>
    <name evidence="3" type="ORF">Vbra_9326</name>
</gene>
<dbReference type="Pfam" id="PF14226">
    <property type="entry name" value="DIOX_N"/>
    <property type="match status" value="1"/>
</dbReference>
<proteinExistence type="inferred from homology"/>
<dbReference type="EMBL" id="CDMY01000463">
    <property type="protein sequence ID" value="CEM15005.1"/>
    <property type="molecule type" value="Genomic_DNA"/>
</dbReference>
<dbReference type="GO" id="GO:0046872">
    <property type="term" value="F:metal ion binding"/>
    <property type="evidence" value="ECO:0007669"/>
    <property type="project" value="UniProtKB-KW"/>
</dbReference>
<evidence type="ECO:0000256" key="1">
    <source>
        <dbReference type="RuleBase" id="RU003682"/>
    </source>
</evidence>
<dbReference type="AlphaFoldDB" id="A0A0G4FMD2"/>
<dbReference type="PRINTS" id="PR00682">
    <property type="entry name" value="IPNSYNTHASE"/>
</dbReference>
<dbReference type="InterPro" id="IPR044861">
    <property type="entry name" value="IPNS-like_FE2OG_OXY"/>
</dbReference>
<dbReference type="Proteomes" id="UP000041254">
    <property type="component" value="Unassembled WGS sequence"/>
</dbReference>
<dbReference type="STRING" id="1169540.A0A0G4FMD2"/>
<dbReference type="OrthoDB" id="288590at2759"/>
<sequence>MAAEDAIPTIDISPFVDGSSQDDAHQRVVTEIDNACREVGFFYIKGHGVDEGLLEEVHAGAKAFFQLPLHDKMRIEMADNKYMGRGYQAVGENVTKGRRDLHEALDVWREINDVAALRIPTQHLRTDVVQKMDAFVRGKNQWPDASFEALYTQYIAQMLKLGDVLVRIMALALGLAEDALSSLTDKSFFCLRVIGYPPPEDGASCCVREGGDSMQNGVGCGEHTDYGFVTLLNQDDTQSALQAQTLHGEWVDVTPRKGTLVVNLGDMLSVWTGGKWRATPHRVVNRGGQYRTSVVVFYEPNFDAYITSADGAAGGKSEKGVVYGEHVCQKIATNFSFIS</sequence>
<dbReference type="InterPro" id="IPR027443">
    <property type="entry name" value="IPNS-like_sf"/>
</dbReference>
<dbReference type="SUPFAM" id="SSF51197">
    <property type="entry name" value="Clavaminate synthase-like"/>
    <property type="match status" value="1"/>
</dbReference>
<dbReference type="PhylomeDB" id="A0A0G4FMD2"/>
<dbReference type="OMA" id="ARETGFF"/>
<dbReference type="VEuPathDB" id="CryptoDB:Vbra_9326"/>
<comment type="similarity">
    <text evidence="1">Belongs to the iron/ascorbate-dependent oxidoreductase family.</text>
</comment>
<dbReference type="PROSITE" id="PS51471">
    <property type="entry name" value="FE2OG_OXY"/>
    <property type="match status" value="1"/>
</dbReference>
<evidence type="ECO:0000313" key="4">
    <source>
        <dbReference type="Proteomes" id="UP000041254"/>
    </source>
</evidence>
<organism evidence="3 4">
    <name type="scientific">Vitrella brassicaformis (strain CCMP3155)</name>
    <dbReference type="NCBI Taxonomy" id="1169540"/>
    <lineage>
        <taxon>Eukaryota</taxon>
        <taxon>Sar</taxon>
        <taxon>Alveolata</taxon>
        <taxon>Colpodellida</taxon>
        <taxon>Vitrellaceae</taxon>
        <taxon>Vitrella</taxon>
    </lineage>
</organism>
<dbReference type="InterPro" id="IPR050231">
    <property type="entry name" value="Iron_ascorbate_oxido_reductase"/>
</dbReference>
<protein>
    <recommendedName>
        <fullName evidence="2">Fe2OG dioxygenase domain-containing protein</fullName>
    </recommendedName>
</protein>